<proteinExistence type="predicted"/>
<evidence type="ECO:0000256" key="2">
    <source>
        <dbReference type="ARBA" id="ARBA00022576"/>
    </source>
</evidence>
<protein>
    <submittedName>
        <fullName evidence="5">Aminotransferase class I and II</fullName>
    </submittedName>
</protein>
<gene>
    <name evidence="5" type="ordered locus">Spirs_1356</name>
</gene>
<dbReference type="PANTHER" id="PTHR42832:SF3">
    <property type="entry name" value="L-GLUTAMINE--4-(METHYLSULFANYL)-2-OXOBUTANOATE AMINOTRANSFERASE"/>
    <property type="match status" value="1"/>
</dbReference>
<sequence length="394" mass="44054">MGNHQQMRFGSKKLHWLVPDAFGFIREMKLKPPRNFDTFIDLSIGAPNRATPKNILDQFVQDVYVEKYHTYPPQFGAMELCEAVAAWYEKRFAVRIDPRTEVLITVGIKEAIFNAFHALLNPGEVLVIPDPGYPTYFEAGDFCGAKLITYNSNADEAAVLQEIEAIAELHHPSYVVVNYPSNPTGRLVGISFYEQLSRLASRYDFAIMSDLAYSEIAFDDRRATSYLTGNNGTSMALEFFAFSKTYNMAGWRVGAIVAQKEILDAVKLYKSKIDSNVFYPIQLAAATALKSMDETFYQELSSMYQKRRDILCAGLSACGLRFTKPEGAMYVWVEVPAGMNAWDFIQALYDDYGFVGVPGTAYGKNGGGYIRLGLVQEEAVLEEVAKRLGSGNFA</sequence>
<dbReference type="Pfam" id="PF00155">
    <property type="entry name" value="Aminotran_1_2"/>
    <property type="match status" value="1"/>
</dbReference>
<evidence type="ECO:0000259" key="4">
    <source>
        <dbReference type="Pfam" id="PF00155"/>
    </source>
</evidence>
<reference evidence="5 6" key="1">
    <citation type="journal article" date="2010" name="Stand. Genomic Sci.">
        <title>Complete genome sequence of Spirochaeta smaragdinae type strain (SEBR 4228).</title>
        <authorList>
            <person name="Mavromatis K."/>
            <person name="Yasawong M."/>
            <person name="Chertkov O."/>
            <person name="Lapidus A."/>
            <person name="Lucas S."/>
            <person name="Nolan M."/>
            <person name="Del Rio T.G."/>
            <person name="Tice H."/>
            <person name="Cheng J.F."/>
            <person name="Pitluck S."/>
            <person name="Liolios K."/>
            <person name="Ivanova N."/>
            <person name="Tapia R."/>
            <person name="Han C."/>
            <person name="Bruce D."/>
            <person name="Goodwin L."/>
            <person name="Pati A."/>
            <person name="Chen A."/>
            <person name="Palaniappan K."/>
            <person name="Land M."/>
            <person name="Hauser L."/>
            <person name="Chang Y.J."/>
            <person name="Jeffries C.D."/>
            <person name="Detter J.C."/>
            <person name="Rohde M."/>
            <person name="Brambilla E."/>
            <person name="Spring S."/>
            <person name="Goker M."/>
            <person name="Sikorski J."/>
            <person name="Woyke T."/>
            <person name="Bristow J."/>
            <person name="Eisen J.A."/>
            <person name="Markowitz V."/>
            <person name="Hugenholtz P."/>
            <person name="Klenk H.P."/>
            <person name="Kyrpides N.C."/>
        </authorList>
    </citation>
    <scope>NUCLEOTIDE SEQUENCE [LARGE SCALE GENOMIC DNA]</scope>
    <source>
        <strain evidence="6">DSM 11293 / JCM 15392 / SEBR 4228</strain>
    </source>
</reference>
<keyword evidence="3" id="KW-0808">Transferase</keyword>
<dbReference type="SUPFAM" id="SSF53383">
    <property type="entry name" value="PLP-dependent transferases"/>
    <property type="match status" value="1"/>
</dbReference>
<dbReference type="RefSeq" id="WP_013253947.1">
    <property type="nucleotide sequence ID" value="NC_014364.1"/>
</dbReference>
<dbReference type="InterPro" id="IPR015422">
    <property type="entry name" value="PyrdxlP-dep_Trfase_small"/>
</dbReference>
<evidence type="ECO:0000256" key="1">
    <source>
        <dbReference type="ARBA" id="ARBA00001933"/>
    </source>
</evidence>
<dbReference type="AlphaFoldDB" id="E1R461"/>
<dbReference type="Gene3D" id="3.90.1150.10">
    <property type="entry name" value="Aspartate Aminotransferase, domain 1"/>
    <property type="match status" value="1"/>
</dbReference>
<keyword evidence="6" id="KW-1185">Reference proteome</keyword>
<dbReference type="InterPro" id="IPR004839">
    <property type="entry name" value="Aminotransferase_I/II_large"/>
</dbReference>
<dbReference type="InterPro" id="IPR050881">
    <property type="entry name" value="LL-DAP_aminotransferase"/>
</dbReference>
<dbReference type="InterPro" id="IPR015424">
    <property type="entry name" value="PyrdxlP-dep_Trfase"/>
</dbReference>
<evidence type="ECO:0000313" key="6">
    <source>
        <dbReference type="Proteomes" id="UP000002318"/>
    </source>
</evidence>
<dbReference type="Proteomes" id="UP000002318">
    <property type="component" value="Chromosome"/>
</dbReference>
<dbReference type="OrthoDB" id="9802328at2"/>
<dbReference type="eggNOG" id="COG0436">
    <property type="taxonomic scope" value="Bacteria"/>
</dbReference>
<dbReference type="GO" id="GO:0030170">
    <property type="term" value="F:pyridoxal phosphate binding"/>
    <property type="evidence" value="ECO:0007669"/>
    <property type="project" value="InterPro"/>
</dbReference>
<evidence type="ECO:0000313" key="5">
    <source>
        <dbReference type="EMBL" id="ADK80483.1"/>
    </source>
</evidence>
<dbReference type="PANTHER" id="PTHR42832">
    <property type="entry name" value="AMINO ACID AMINOTRANSFERASE"/>
    <property type="match status" value="1"/>
</dbReference>
<feature type="domain" description="Aminotransferase class I/classII large" evidence="4">
    <location>
        <begin position="39"/>
        <end position="388"/>
    </location>
</feature>
<dbReference type="EMBL" id="CP002116">
    <property type="protein sequence ID" value="ADK80483.1"/>
    <property type="molecule type" value="Genomic_DNA"/>
</dbReference>
<dbReference type="InterPro" id="IPR015421">
    <property type="entry name" value="PyrdxlP-dep_Trfase_major"/>
</dbReference>
<dbReference type="STRING" id="573413.Spirs_1356"/>
<dbReference type="CDD" id="cd00609">
    <property type="entry name" value="AAT_like"/>
    <property type="match status" value="1"/>
</dbReference>
<accession>E1R461</accession>
<name>E1R461_SEDSS</name>
<dbReference type="GO" id="GO:0008483">
    <property type="term" value="F:transaminase activity"/>
    <property type="evidence" value="ECO:0007669"/>
    <property type="project" value="UniProtKB-KW"/>
</dbReference>
<dbReference type="KEGG" id="ssm:Spirs_1356"/>
<dbReference type="Gene3D" id="3.40.640.10">
    <property type="entry name" value="Type I PLP-dependent aspartate aminotransferase-like (Major domain)"/>
    <property type="match status" value="1"/>
</dbReference>
<organism evidence="5 6">
    <name type="scientific">Sediminispirochaeta smaragdinae (strain DSM 11293 / JCM 15392 / SEBR 4228)</name>
    <name type="common">Spirochaeta smaragdinae</name>
    <dbReference type="NCBI Taxonomy" id="573413"/>
    <lineage>
        <taxon>Bacteria</taxon>
        <taxon>Pseudomonadati</taxon>
        <taxon>Spirochaetota</taxon>
        <taxon>Spirochaetia</taxon>
        <taxon>Spirochaetales</taxon>
        <taxon>Spirochaetaceae</taxon>
        <taxon>Sediminispirochaeta</taxon>
    </lineage>
</organism>
<keyword evidence="2 5" id="KW-0032">Aminotransferase</keyword>
<comment type="cofactor">
    <cofactor evidence="1">
        <name>pyridoxal 5'-phosphate</name>
        <dbReference type="ChEBI" id="CHEBI:597326"/>
    </cofactor>
</comment>
<dbReference type="HOGENOM" id="CLU_017584_4_5_12"/>
<evidence type="ECO:0000256" key="3">
    <source>
        <dbReference type="ARBA" id="ARBA00022679"/>
    </source>
</evidence>